<dbReference type="RefSeq" id="WP_155305673.1">
    <property type="nucleotide sequence ID" value="NZ_AP021875.1"/>
</dbReference>
<keyword evidence="2" id="KW-1133">Transmembrane helix</keyword>
<feature type="transmembrane region" description="Helical" evidence="2">
    <location>
        <begin position="43"/>
        <end position="64"/>
    </location>
</feature>
<protein>
    <recommendedName>
        <fullName evidence="5">DUF4381 domain-containing protein</fullName>
    </recommendedName>
</protein>
<evidence type="ECO:0000313" key="3">
    <source>
        <dbReference type="EMBL" id="BBO76871.1"/>
    </source>
</evidence>
<evidence type="ECO:0000256" key="1">
    <source>
        <dbReference type="SAM" id="MobiDB-lite"/>
    </source>
</evidence>
<evidence type="ECO:0000313" key="4">
    <source>
        <dbReference type="Proteomes" id="UP000427769"/>
    </source>
</evidence>
<dbReference type="InterPro" id="IPR025489">
    <property type="entry name" value="DUF4381"/>
</dbReference>
<dbReference type="OrthoDB" id="5422452at2"/>
<feature type="region of interest" description="Disordered" evidence="1">
    <location>
        <begin position="258"/>
        <end position="283"/>
    </location>
</feature>
<feature type="region of interest" description="Disordered" evidence="1">
    <location>
        <begin position="75"/>
        <end position="96"/>
    </location>
</feature>
<evidence type="ECO:0008006" key="5">
    <source>
        <dbReference type="Google" id="ProtNLM"/>
    </source>
</evidence>
<name>A0A5K7ZAZ1_9BACT</name>
<dbReference type="AlphaFoldDB" id="A0A5K7ZAZ1"/>
<feature type="compositionally biased region" description="Low complexity" evidence="1">
    <location>
        <begin position="258"/>
        <end position="273"/>
    </location>
</feature>
<dbReference type="Proteomes" id="UP000427769">
    <property type="component" value="Chromosome"/>
</dbReference>
<reference evidence="3 4" key="1">
    <citation type="submission" date="2019-11" db="EMBL/GenBank/DDBJ databases">
        <title>Comparative genomics of hydrocarbon-degrading Desulfosarcina strains.</title>
        <authorList>
            <person name="Watanabe M."/>
            <person name="Kojima H."/>
            <person name="Fukui M."/>
        </authorList>
    </citation>
    <scope>NUCLEOTIDE SEQUENCE [LARGE SCALE GENOMIC DNA]</scope>
    <source>
        <strain evidence="3 4">PP31</strain>
    </source>
</reference>
<evidence type="ECO:0000256" key="2">
    <source>
        <dbReference type="SAM" id="Phobius"/>
    </source>
</evidence>
<feature type="transmembrane region" description="Helical" evidence="2">
    <location>
        <begin position="115"/>
        <end position="136"/>
    </location>
</feature>
<keyword evidence="4" id="KW-1185">Reference proteome</keyword>
<dbReference type="EMBL" id="AP021875">
    <property type="protein sequence ID" value="BBO76871.1"/>
    <property type="molecule type" value="Genomic_DNA"/>
</dbReference>
<accession>A0A5K7ZAZ1</accession>
<gene>
    <name evidence="3" type="ORF">DSCW_42880</name>
</gene>
<keyword evidence="2" id="KW-0812">Transmembrane</keyword>
<sequence length="283" mass="31049">MKRIPIDFKMMLLGGVIGRRGMIYTASSLWPCQKHHLKAYEKALGILSGVVLFLMIGFGIPVLAAELPPSVLPNATPAPGQAATNTPATSDAPAPMTDIHDIRPPVSVGFDMPPWLVPVLLALAGVVLLAALFFWWRRHRKKRVIETIVPELPPEMVAMQALDGIGDVRGQDGKAFYFRLSAILRRYIFGRFSVGAPEMTTEEFLPCIDRLSIDRELARQLKQLCRAMDPVKFAGVATVEKQMEADLFFARAFVRQTAPEATPETPPETNAQPPALPPAEGKG</sequence>
<proteinExistence type="predicted"/>
<dbReference type="Pfam" id="PF14316">
    <property type="entry name" value="DUF4381"/>
    <property type="match status" value="1"/>
</dbReference>
<keyword evidence="2" id="KW-0472">Membrane</keyword>
<organism evidence="3 4">
    <name type="scientific">Desulfosarcina widdelii</name>
    <dbReference type="NCBI Taxonomy" id="947919"/>
    <lineage>
        <taxon>Bacteria</taxon>
        <taxon>Pseudomonadati</taxon>
        <taxon>Thermodesulfobacteriota</taxon>
        <taxon>Desulfobacteria</taxon>
        <taxon>Desulfobacterales</taxon>
        <taxon>Desulfosarcinaceae</taxon>
        <taxon>Desulfosarcina</taxon>
    </lineage>
</organism>
<dbReference type="KEGG" id="dwd:DSCW_42880"/>